<organism evidence="2 3">
    <name type="scientific">Paenibacillus borealis</name>
    <dbReference type="NCBI Taxonomy" id="160799"/>
    <lineage>
        <taxon>Bacteria</taxon>
        <taxon>Bacillati</taxon>
        <taxon>Bacillota</taxon>
        <taxon>Bacilli</taxon>
        <taxon>Bacillales</taxon>
        <taxon>Paenibacillaceae</taxon>
        <taxon>Paenibacillus</taxon>
    </lineage>
</organism>
<protein>
    <submittedName>
        <fullName evidence="2">Uncharacterized protein</fullName>
    </submittedName>
</protein>
<sequence>MLKNKNVYLFPVLVLLFLSLVTTASTTMKTAEAQSSDHIQHLTVYIHALETLKGQTTLTGDEITWYEGAAADAVFAEREPEAAAEIGGVPDGYYIVNDSDSLTAYPVAPDAKVTMQIYDHTGNIEELDINWNEALTLQQFIHEFAKTNVFDLSQSPYHLTIENGQIVSIVQQYTP</sequence>
<reference evidence="2" key="1">
    <citation type="submission" date="2014-08" db="EMBL/GenBank/DDBJ databases">
        <title>Comparative genomics of the Paenibacillus odorifer group.</title>
        <authorList>
            <person name="den Bakker H.C."/>
            <person name="Tsai Y.-C.Y.-C."/>
            <person name="Martin N."/>
            <person name="Korlach J."/>
            <person name="Wiedmann M."/>
        </authorList>
    </citation>
    <scope>NUCLEOTIDE SEQUENCE [LARGE SCALE GENOMIC DNA]</scope>
    <source>
        <strain evidence="2">DSM 13188</strain>
    </source>
</reference>
<evidence type="ECO:0000313" key="2">
    <source>
        <dbReference type="EMBL" id="AIQ57122.1"/>
    </source>
</evidence>
<feature type="signal peptide" evidence="1">
    <location>
        <begin position="1"/>
        <end position="24"/>
    </location>
</feature>
<dbReference type="KEGG" id="pbd:PBOR_09395"/>
<accession>A0A089L8I4</accession>
<keyword evidence="1" id="KW-0732">Signal</keyword>
<name>A0A089L8I4_PAEBO</name>
<dbReference type="AlphaFoldDB" id="A0A089L8I4"/>
<evidence type="ECO:0000256" key="1">
    <source>
        <dbReference type="SAM" id="SignalP"/>
    </source>
</evidence>
<dbReference type="RefSeq" id="WP_042211380.1">
    <property type="nucleotide sequence ID" value="NZ_CP009285.1"/>
</dbReference>
<proteinExistence type="predicted"/>
<dbReference type="Proteomes" id="UP000029518">
    <property type="component" value="Chromosome"/>
</dbReference>
<dbReference type="OrthoDB" id="2678247at2"/>
<dbReference type="HOGENOM" id="CLU_124423_0_0_9"/>
<evidence type="ECO:0000313" key="3">
    <source>
        <dbReference type="Proteomes" id="UP000029518"/>
    </source>
</evidence>
<dbReference type="EMBL" id="CP009285">
    <property type="protein sequence ID" value="AIQ57122.1"/>
    <property type="molecule type" value="Genomic_DNA"/>
</dbReference>
<feature type="chain" id="PRO_5039199102" evidence="1">
    <location>
        <begin position="25"/>
        <end position="175"/>
    </location>
</feature>
<gene>
    <name evidence="2" type="ORF">PBOR_09395</name>
</gene>
<keyword evidence="3" id="KW-1185">Reference proteome</keyword>